<dbReference type="KEGG" id="pgin:FRZ67_12780"/>
<keyword evidence="6" id="KW-0472">Membrane</keyword>
<dbReference type="GO" id="GO:0009279">
    <property type="term" value="C:cell outer membrane"/>
    <property type="evidence" value="ECO:0007669"/>
    <property type="project" value="UniProtKB-SubCell"/>
</dbReference>
<dbReference type="Proteomes" id="UP000321533">
    <property type="component" value="Chromosome"/>
</dbReference>
<dbReference type="Pfam" id="PF02321">
    <property type="entry name" value="OEP"/>
    <property type="match status" value="1"/>
</dbReference>
<dbReference type="RefSeq" id="WP_147189939.1">
    <property type="nucleotide sequence ID" value="NZ_CP042435.1"/>
</dbReference>
<dbReference type="GO" id="GO:0015288">
    <property type="term" value="F:porin activity"/>
    <property type="evidence" value="ECO:0007669"/>
    <property type="project" value="TreeGrafter"/>
</dbReference>
<comment type="similarity">
    <text evidence="2">Belongs to the outer membrane factor (OMF) (TC 1.B.17) family.</text>
</comment>
<feature type="coiled-coil region" evidence="8">
    <location>
        <begin position="343"/>
        <end position="402"/>
    </location>
</feature>
<keyword evidence="4" id="KW-1134">Transmembrane beta strand</keyword>
<sequence length="448" mass="50234">MNWRKGFIIGLFVLSVKTQAQDQKQNDTIHTFSVKQCVDFAAKNNVQVKNAITDLKEQVQTNRGITSAALPNVAASGSLTDYLKIPTNLLPGEFFGQPAGTFIPVKFGTQYNANAALTLQQVVFDGQVFVGLQARKTAVDFYTKNIDVVLENVKSNIYKVYYQLVASNTQIAQIDANIERLTKLEHDANELFKNGFAEKIDVDKASVQLANLQTEKQSALNQIANGYLGLKLLMGMSVKDSLVLTDSISDEKVKEGLLNEGVYDYKSRVEYQYAELGKRLNEFNVKRYKLSALPTLRLNGDYSKNAQRTRFDVFGKGDWFTTAYVGLNLNLSLFDGFARKSNLEKAKLDVQKSNDQIDFLKLSIDKEVEEATNNFRNAVNTLDFQKKNIELAEKVYEQSKKKYEIGTGSTTEITNAQTDLRIAQNNYINALYTAIIAKVDYLKATGKL</sequence>
<accession>A0A5B8V9X1</accession>
<evidence type="ECO:0000256" key="8">
    <source>
        <dbReference type="SAM" id="Coils"/>
    </source>
</evidence>
<dbReference type="GO" id="GO:1990281">
    <property type="term" value="C:efflux pump complex"/>
    <property type="evidence" value="ECO:0007669"/>
    <property type="project" value="TreeGrafter"/>
</dbReference>
<proteinExistence type="inferred from homology"/>
<dbReference type="AlphaFoldDB" id="A0A5B8V9X1"/>
<dbReference type="PANTHER" id="PTHR30026">
    <property type="entry name" value="OUTER MEMBRANE PROTEIN TOLC"/>
    <property type="match status" value="1"/>
</dbReference>
<reference evidence="9 10" key="1">
    <citation type="journal article" date="2016" name="Int. J. Syst. Evol. Microbiol.">
        <title>Panacibacter ginsenosidivorans gen. nov., sp. nov., with ginsenoside converting activity isolated from soil of a ginseng field.</title>
        <authorList>
            <person name="Siddiqi M.Z."/>
            <person name="Muhammad Shafi S."/>
            <person name="Choi K.D."/>
            <person name="Im W.T."/>
        </authorList>
    </citation>
    <scope>NUCLEOTIDE SEQUENCE [LARGE SCALE GENOMIC DNA]</scope>
    <source>
        <strain evidence="9 10">Gsoil1550</strain>
    </source>
</reference>
<evidence type="ECO:0000313" key="9">
    <source>
        <dbReference type="EMBL" id="QEC68132.1"/>
    </source>
</evidence>
<evidence type="ECO:0000256" key="5">
    <source>
        <dbReference type="ARBA" id="ARBA00022692"/>
    </source>
</evidence>
<dbReference type="InterPro" id="IPR003423">
    <property type="entry name" value="OMP_efflux"/>
</dbReference>
<evidence type="ECO:0000256" key="4">
    <source>
        <dbReference type="ARBA" id="ARBA00022452"/>
    </source>
</evidence>
<keyword evidence="3" id="KW-0813">Transport</keyword>
<dbReference type="EMBL" id="CP042435">
    <property type="protein sequence ID" value="QEC68132.1"/>
    <property type="molecule type" value="Genomic_DNA"/>
</dbReference>
<keyword evidence="10" id="KW-1185">Reference proteome</keyword>
<keyword evidence="8" id="KW-0175">Coiled coil</keyword>
<name>A0A5B8V9X1_9BACT</name>
<dbReference type="InterPro" id="IPR051906">
    <property type="entry name" value="TolC-like"/>
</dbReference>
<dbReference type="OrthoDB" id="367883at2"/>
<dbReference type="PANTHER" id="PTHR30026:SF20">
    <property type="entry name" value="OUTER MEMBRANE PROTEIN TOLC"/>
    <property type="match status" value="1"/>
</dbReference>
<evidence type="ECO:0000256" key="7">
    <source>
        <dbReference type="ARBA" id="ARBA00023237"/>
    </source>
</evidence>
<dbReference type="GO" id="GO:0015562">
    <property type="term" value="F:efflux transmembrane transporter activity"/>
    <property type="evidence" value="ECO:0007669"/>
    <property type="project" value="InterPro"/>
</dbReference>
<comment type="subcellular location">
    <subcellularLocation>
        <location evidence="1">Cell outer membrane</location>
    </subcellularLocation>
</comment>
<keyword evidence="7" id="KW-0998">Cell outer membrane</keyword>
<evidence type="ECO:0000313" key="10">
    <source>
        <dbReference type="Proteomes" id="UP000321533"/>
    </source>
</evidence>
<evidence type="ECO:0000256" key="2">
    <source>
        <dbReference type="ARBA" id="ARBA00007613"/>
    </source>
</evidence>
<organism evidence="9 10">
    <name type="scientific">Panacibacter ginsenosidivorans</name>
    <dbReference type="NCBI Taxonomy" id="1813871"/>
    <lineage>
        <taxon>Bacteria</taxon>
        <taxon>Pseudomonadati</taxon>
        <taxon>Bacteroidota</taxon>
        <taxon>Chitinophagia</taxon>
        <taxon>Chitinophagales</taxon>
        <taxon>Chitinophagaceae</taxon>
        <taxon>Panacibacter</taxon>
    </lineage>
</organism>
<evidence type="ECO:0000256" key="6">
    <source>
        <dbReference type="ARBA" id="ARBA00023136"/>
    </source>
</evidence>
<keyword evidence="5" id="KW-0812">Transmembrane</keyword>
<evidence type="ECO:0000256" key="1">
    <source>
        <dbReference type="ARBA" id="ARBA00004442"/>
    </source>
</evidence>
<protein>
    <submittedName>
        <fullName evidence="9">TolC family protein</fullName>
    </submittedName>
</protein>
<evidence type="ECO:0000256" key="3">
    <source>
        <dbReference type="ARBA" id="ARBA00022448"/>
    </source>
</evidence>
<gene>
    <name evidence="9" type="ORF">FRZ67_12780</name>
</gene>
<dbReference type="SUPFAM" id="SSF56954">
    <property type="entry name" value="Outer membrane efflux proteins (OEP)"/>
    <property type="match status" value="1"/>
</dbReference>
<dbReference type="Gene3D" id="1.20.1600.10">
    <property type="entry name" value="Outer membrane efflux proteins (OEP)"/>
    <property type="match status" value="1"/>
</dbReference>